<reference evidence="1 2" key="1">
    <citation type="submission" date="2018-06" db="EMBL/GenBank/DDBJ databases">
        <authorList>
            <consortium name="Pathogen Informatics"/>
            <person name="Doyle S."/>
        </authorList>
    </citation>
    <scope>NUCLEOTIDE SEQUENCE [LARGE SCALE GENOMIC DNA]</scope>
    <source>
        <strain evidence="1 2">NCTC12877</strain>
    </source>
</reference>
<organism evidence="1 2">
    <name type="scientific">Moraxella caprae</name>
    <dbReference type="NCBI Taxonomy" id="90240"/>
    <lineage>
        <taxon>Bacteria</taxon>
        <taxon>Pseudomonadati</taxon>
        <taxon>Pseudomonadota</taxon>
        <taxon>Gammaproteobacteria</taxon>
        <taxon>Moraxellales</taxon>
        <taxon>Moraxellaceae</taxon>
        <taxon>Moraxella</taxon>
    </lineage>
</organism>
<dbReference type="Proteomes" id="UP000254065">
    <property type="component" value="Unassembled WGS sequence"/>
</dbReference>
<protein>
    <submittedName>
        <fullName evidence="1">Uncharacterized protein</fullName>
    </submittedName>
</protein>
<accession>A0A378QZK0</accession>
<evidence type="ECO:0000313" key="2">
    <source>
        <dbReference type="Proteomes" id="UP000254065"/>
    </source>
</evidence>
<keyword evidence="2" id="KW-1185">Reference proteome</keyword>
<dbReference type="AlphaFoldDB" id="A0A378QZK0"/>
<proteinExistence type="predicted"/>
<dbReference type="EMBL" id="UGQB01000004">
    <property type="protein sequence ID" value="STZ08473.1"/>
    <property type="molecule type" value="Genomic_DNA"/>
</dbReference>
<gene>
    <name evidence="1" type="ORF">NCTC12877_01476</name>
</gene>
<name>A0A378QZK0_9GAMM</name>
<sequence>MQSRIANFKFFVFINQFLILKERNRYEKVNVIRFNNYGFMF</sequence>
<evidence type="ECO:0000313" key="1">
    <source>
        <dbReference type="EMBL" id="STZ08473.1"/>
    </source>
</evidence>